<name>A0A0S4TXY5_RALSL</name>
<dbReference type="Pfam" id="PF01841">
    <property type="entry name" value="Transglut_core"/>
    <property type="match status" value="1"/>
</dbReference>
<proteinExistence type="predicted"/>
<feature type="domain" description="Transglutaminase-like" evidence="1">
    <location>
        <begin position="99"/>
        <end position="155"/>
    </location>
</feature>
<reference evidence="3 4" key="2">
    <citation type="submission" date="2019-04" db="EMBL/GenBank/DDBJ databases">
        <title>Complete Genome of UW386 and Higher Quality Genome of UW700.</title>
        <authorList>
            <person name="Jacobs J."/>
            <person name="Perez A."/>
            <person name="Steidl O."/>
            <person name="Allen C."/>
        </authorList>
    </citation>
    <scope>NUCLEOTIDE SEQUENCE [LARGE SCALE GENOMIC DNA]</scope>
    <source>
        <strain evidence="3 4">UW386</strain>
        <plasmid evidence="3">pUW386</plasmid>
        <plasmid evidence="4">puw386</plasmid>
    </source>
</reference>
<dbReference type="Proteomes" id="UP000310553">
    <property type="component" value="Plasmid pUW386"/>
</dbReference>
<evidence type="ECO:0000259" key="1">
    <source>
        <dbReference type="Pfam" id="PF01841"/>
    </source>
</evidence>
<geneLocation type="plasmid" evidence="3">
    <name>pUW386</name>
</geneLocation>
<reference evidence="2" key="1">
    <citation type="submission" date="2015-10" db="EMBL/GenBank/DDBJ databases">
        <authorList>
            <person name="Gilbert D.G."/>
        </authorList>
    </citation>
    <scope>NUCLEOTIDE SEQUENCE</scope>
    <source>
        <strain evidence="2">Phyl III-seqv23</strain>
    </source>
</reference>
<geneLocation type="plasmid" evidence="4">
    <name>puw386</name>
</geneLocation>
<organism evidence="2">
    <name type="scientific">Ralstonia solanacearum</name>
    <name type="common">Pseudomonas solanacearum</name>
    <dbReference type="NCBI Taxonomy" id="305"/>
    <lineage>
        <taxon>Bacteria</taxon>
        <taxon>Pseudomonadati</taxon>
        <taxon>Pseudomonadota</taxon>
        <taxon>Betaproteobacteria</taxon>
        <taxon>Burkholderiales</taxon>
        <taxon>Burkholderiaceae</taxon>
        <taxon>Ralstonia</taxon>
        <taxon>Ralstonia solanacearum species complex</taxon>
    </lineage>
</organism>
<gene>
    <name evidence="3" type="ORF">E7Z57_17800</name>
    <name evidence="2" type="ORF">RUN39_v1_980011</name>
</gene>
<dbReference type="EMBL" id="CP039340">
    <property type="protein sequence ID" value="QCX50985.1"/>
    <property type="molecule type" value="Genomic_DNA"/>
</dbReference>
<evidence type="ECO:0000313" key="3">
    <source>
        <dbReference type="EMBL" id="QCX50985.1"/>
    </source>
</evidence>
<keyword evidence="3" id="KW-0614">Plasmid</keyword>
<protein>
    <submittedName>
        <fullName evidence="3">Transglutaminase domain-containing protein</fullName>
    </submittedName>
</protein>
<dbReference type="EMBL" id="LN899819">
    <property type="protein sequence ID" value="CUV14880.1"/>
    <property type="molecule type" value="Genomic_DNA"/>
</dbReference>
<evidence type="ECO:0000313" key="4">
    <source>
        <dbReference type="Proteomes" id="UP000310553"/>
    </source>
</evidence>
<accession>A0A0S4TXY5</accession>
<dbReference type="InterPro" id="IPR002931">
    <property type="entry name" value="Transglutaminase-like"/>
</dbReference>
<dbReference type="AlphaFoldDB" id="A0A0S4TXY5"/>
<dbReference type="PATRIC" id="fig|305.106.peg.3702"/>
<dbReference type="Gene3D" id="3.10.620.30">
    <property type="match status" value="1"/>
</dbReference>
<dbReference type="SUPFAM" id="SSF54001">
    <property type="entry name" value="Cysteine proteinases"/>
    <property type="match status" value="1"/>
</dbReference>
<sequence length="310" mass="34489">MNTAGTGDWTAFSRHTVVSDPGVHAARLSMSSLAPFDLVECIGRTVLNFVTDRTLVDGALFTSRLWQIDLRTTEAMLDALFGLSDTPLSAPRRPDERIVGNCRDTALLCASVLRAQGVPARVRYGFAHRLYRPDEPMHEHAVTEFFDRQRWQTIDCRMHGEVVARHNIGLLPGQLLPDGLFVPALTLWRQCRIGERDFAAFGGPYCDVGRGMSAVAKYAYQDIASLNGFEPLMWDVWGPALFRHPEAIIDDDEELDALDRCACLNPDVPAEWAQLRATYNASDVLHVPAVVTSFSPQAGLRRWPLPVSKS</sequence>
<evidence type="ECO:0000313" key="2">
    <source>
        <dbReference type="EMBL" id="CUV14880.1"/>
    </source>
</evidence>
<dbReference type="InterPro" id="IPR038765">
    <property type="entry name" value="Papain-like_cys_pep_sf"/>
</dbReference>